<dbReference type="Proteomes" id="UP000054721">
    <property type="component" value="Unassembled WGS sequence"/>
</dbReference>
<protein>
    <submittedName>
        <fullName evidence="1">Uncharacterized protein</fullName>
    </submittedName>
</protein>
<dbReference type="OrthoDB" id="5935218at2759"/>
<sequence>MTAQHWPQPWCFLPDTKSSDALKTGFERCTMQISIAINDAISSVRVGLKEWNKENVKLHL</sequence>
<keyword evidence="2" id="KW-1185">Reference proteome</keyword>
<dbReference type="AlphaFoldDB" id="A0A0V1KU16"/>
<gene>
    <name evidence="1" type="ORF">T02_11559</name>
</gene>
<organism evidence="1 2">
    <name type="scientific">Trichinella nativa</name>
    <dbReference type="NCBI Taxonomy" id="6335"/>
    <lineage>
        <taxon>Eukaryota</taxon>
        <taxon>Metazoa</taxon>
        <taxon>Ecdysozoa</taxon>
        <taxon>Nematoda</taxon>
        <taxon>Enoplea</taxon>
        <taxon>Dorylaimia</taxon>
        <taxon>Trichinellida</taxon>
        <taxon>Trichinellidae</taxon>
        <taxon>Trichinella</taxon>
    </lineage>
</organism>
<proteinExistence type="predicted"/>
<comment type="caution">
    <text evidence="1">The sequence shown here is derived from an EMBL/GenBank/DDBJ whole genome shotgun (WGS) entry which is preliminary data.</text>
</comment>
<dbReference type="EMBL" id="JYDW01000265">
    <property type="protein sequence ID" value="KRZ50428.1"/>
    <property type="molecule type" value="Genomic_DNA"/>
</dbReference>
<name>A0A0V1KU16_9BILA</name>
<evidence type="ECO:0000313" key="2">
    <source>
        <dbReference type="Proteomes" id="UP000054721"/>
    </source>
</evidence>
<evidence type="ECO:0000313" key="1">
    <source>
        <dbReference type="EMBL" id="KRZ50428.1"/>
    </source>
</evidence>
<reference evidence="1 2" key="1">
    <citation type="submission" date="2015-05" db="EMBL/GenBank/DDBJ databases">
        <title>Evolution of Trichinella species and genotypes.</title>
        <authorList>
            <person name="Korhonen P.K."/>
            <person name="Edoardo P."/>
            <person name="Giuseppe L.R."/>
            <person name="Gasser R.B."/>
        </authorList>
    </citation>
    <scope>NUCLEOTIDE SEQUENCE [LARGE SCALE GENOMIC DNA]</scope>
    <source>
        <strain evidence="1">ISS10</strain>
    </source>
</reference>
<accession>A0A0V1KU16</accession>